<dbReference type="FunFam" id="2.20.25.80:FF:000003">
    <property type="entry name" value="WRKY transcription factor 57"/>
    <property type="match status" value="1"/>
</dbReference>
<keyword evidence="12" id="KW-1185">Reference proteome</keyword>
<gene>
    <name evidence="11" type="ORF">CTI12_AA188250</name>
</gene>
<dbReference type="EMBL" id="PKPP01001609">
    <property type="protein sequence ID" value="PWA81284.1"/>
    <property type="molecule type" value="Genomic_DNA"/>
</dbReference>
<keyword evidence="7" id="KW-0804">Transcription</keyword>
<comment type="caution">
    <text evidence="11">The sequence shown here is derived from an EMBL/GenBank/DDBJ whole genome shotgun (WGS) entry which is preliminary data.</text>
</comment>
<dbReference type="GO" id="GO:0046872">
    <property type="term" value="F:metal ion binding"/>
    <property type="evidence" value="ECO:0007669"/>
    <property type="project" value="UniProtKB-KW"/>
</dbReference>
<feature type="domain" description="WRKY" evidence="10">
    <location>
        <begin position="175"/>
        <end position="200"/>
    </location>
</feature>
<dbReference type="GO" id="GO:0043565">
    <property type="term" value="F:sequence-specific DNA binding"/>
    <property type="evidence" value="ECO:0007669"/>
    <property type="project" value="InterPro"/>
</dbReference>
<dbReference type="SUPFAM" id="SSF118290">
    <property type="entry name" value="WRKY DNA-binding domain"/>
    <property type="match status" value="4"/>
</dbReference>
<evidence type="ECO:0000256" key="7">
    <source>
        <dbReference type="ARBA" id="ARBA00023163"/>
    </source>
</evidence>
<evidence type="ECO:0000256" key="6">
    <source>
        <dbReference type="ARBA" id="ARBA00023125"/>
    </source>
</evidence>
<reference evidence="11 12" key="1">
    <citation type="journal article" date="2018" name="Mol. Plant">
        <title>The genome of Artemisia annua provides insight into the evolution of Asteraceae family and artemisinin biosynthesis.</title>
        <authorList>
            <person name="Shen Q."/>
            <person name="Zhang L."/>
            <person name="Liao Z."/>
            <person name="Wang S."/>
            <person name="Yan T."/>
            <person name="Shi P."/>
            <person name="Liu M."/>
            <person name="Fu X."/>
            <person name="Pan Q."/>
            <person name="Wang Y."/>
            <person name="Lv Z."/>
            <person name="Lu X."/>
            <person name="Zhang F."/>
            <person name="Jiang W."/>
            <person name="Ma Y."/>
            <person name="Chen M."/>
            <person name="Hao X."/>
            <person name="Li L."/>
            <person name="Tang Y."/>
            <person name="Lv G."/>
            <person name="Zhou Y."/>
            <person name="Sun X."/>
            <person name="Brodelius P.E."/>
            <person name="Rose J.K.C."/>
            <person name="Tang K."/>
        </authorList>
    </citation>
    <scope>NUCLEOTIDE SEQUENCE [LARGE SCALE GENOMIC DNA]</scope>
    <source>
        <strain evidence="12">cv. Huhao1</strain>
        <tissue evidence="11">Leaf</tissue>
    </source>
</reference>
<keyword evidence="8" id="KW-0539">Nucleus</keyword>
<dbReference type="PANTHER" id="PTHR31221">
    <property type="entry name" value="WRKY TRANSCRIPTION FACTOR PROTEIN 1-RELATED"/>
    <property type="match status" value="1"/>
</dbReference>
<dbReference type="PANTHER" id="PTHR31221:SF193">
    <property type="entry name" value="WRKY TRANSCRIPTION FACTOR PROTEIN 1-RELATED"/>
    <property type="match status" value="1"/>
</dbReference>
<organism evidence="11 12">
    <name type="scientific">Artemisia annua</name>
    <name type="common">Sweet wormwood</name>
    <dbReference type="NCBI Taxonomy" id="35608"/>
    <lineage>
        <taxon>Eukaryota</taxon>
        <taxon>Viridiplantae</taxon>
        <taxon>Streptophyta</taxon>
        <taxon>Embryophyta</taxon>
        <taxon>Tracheophyta</taxon>
        <taxon>Spermatophyta</taxon>
        <taxon>Magnoliopsida</taxon>
        <taxon>eudicotyledons</taxon>
        <taxon>Gunneridae</taxon>
        <taxon>Pentapetalae</taxon>
        <taxon>asterids</taxon>
        <taxon>campanulids</taxon>
        <taxon>Asterales</taxon>
        <taxon>Asteraceae</taxon>
        <taxon>Asteroideae</taxon>
        <taxon>Anthemideae</taxon>
        <taxon>Artemisiinae</taxon>
        <taxon>Artemisia</taxon>
    </lineage>
</organism>
<sequence>MQGSTCSLALSLNAKCSASKALDDSKVHFERSSDDGYKWRKYGQKMVKGSKFPRSYYKCRHPKCEVKKILERSTGQTTEIVYKGTHDHPKPQPNYLFTAGALMSIQEENQDKVLYVPAQAGATDMDVTLPQLNITNNEVDDDLDFKRRRTNIDTLDVTPVIKPIREPRLVVQTISEVDIIDDGYRWRKYGQKVVRCNPNPSKALDDSKVHFERSSDDGYKWRKYGQKMVKGSKFPRSYYKCRHPKCEVKKILERSTGQTTEIVYKGTHDHPKPQPNYLFTAGALMSIQEENQDKVLYVPAQAGATDMDVALPQLNVTNNEVDDDLDFKRRRTNIDTLDVTPVIKPIREPRLVVQTISEVDIIDDGYRWRKYGQKVVRCNPNPRSYYKCTSAECPVRKHVERASHDPKAVITTYEGKHNHDLPTARSSSSRDVAGSASVKVKGNATMKTEANDAICLDLSVGNRFSEQQLQPPNAETIHSQVHVSNSSFDKVVQSACCGMVNCGVDRYGCIENEVGTPSFDIATLAHTSNLYPQNLETVLLDP</sequence>
<keyword evidence="6 11" id="KW-0238">DNA-binding</keyword>
<comment type="subcellular location">
    <subcellularLocation>
        <location evidence="1">Nucleus</location>
    </subcellularLocation>
</comment>
<dbReference type="InterPro" id="IPR036576">
    <property type="entry name" value="WRKY_dom_sf"/>
</dbReference>
<evidence type="ECO:0000256" key="9">
    <source>
        <dbReference type="ARBA" id="ARBA00061157"/>
    </source>
</evidence>
<keyword evidence="3" id="KW-0677">Repeat</keyword>
<proteinExistence type="inferred from homology"/>
<dbReference type="InterPro" id="IPR044810">
    <property type="entry name" value="WRKY_plant"/>
</dbReference>
<feature type="domain" description="WRKY" evidence="10">
    <location>
        <begin position="34"/>
        <end position="91"/>
    </location>
</feature>
<feature type="domain" description="WRKY" evidence="10">
    <location>
        <begin position="357"/>
        <end position="422"/>
    </location>
</feature>
<dbReference type="Pfam" id="PF03106">
    <property type="entry name" value="WRKY"/>
    <property type="match status" value="4"/>
</dbReference>
<evidence type="ECO:0000313" key="11">
    <source>
        <dbReference type="EMBL" id="PWA81284.1"/>
    </source>
</evidence>
<keyword evidence="2" id="KW-0479">Metal-binding</keyword>
<dbReference type="OrthoDB" id="771494at2759"/>
<dbReference type="Proteomes" id="UP000245207">
    <property type="component" value="Unassembled WGS sequence"/>
</dbReference>
<keyword evidence="5" id="KW-0805">Transcription regulation</keyword>
<dbReference type="GO" id="GO:0005634">
    <property type="term" value="C:nucleus"/>
    <property type="evidence" value="ECO:0007669"/>
    <property type="project" value="UniProtKB-SubCell"/>
</dbReference>
<evidence type="ECO:0000259" key="10">
    <source>
        <dbReference type="PROSITE" id="PS50811"/>
    </source>
</evidence>
<keyword evidence="4" id="KW-0862">Zinc</keyword>
<evidence type="ECO:0000256" key="1">
    <source>
        <dbReference type="ARBA" id="ARBA00004123"/>
    </source>
</evidence>
<evidence type="ECO:0000256" key="5">
    <source>
        <dbReference type="ARBA" id="ARBA00023015"/>
    </source>
</evidence>
<dbReference type="FunFam" id="2.20.25.80:FF:000006">
    <property type="entry name" value="WRKY transcription factor"/>
    <property type="match status" value="2"/>
</dbReference>
<comment type="similarity">
    <text evidence="9">Belongs to the WRKY group I family.</text>
</comment>
<dbReference type="SMART" id="SM00774">
    <property type="entry name" value="WRKY"/>
    <property type="match status" value="4"/>
</dbReference>
<dbReference type="Gene3D" id="2.20.25.80">
    <property type="entry name" value="WRKY domain"/>
    <property type="match status" value="4"/>
</dbReference>
<name>A0A2U1P686_ARTAN</name>
<protein>
    <submittedName>
        <fullName evidence="11">DNA-binding WRKY</fullName>
    </submittedName>
</protein>
<feature type="domain" description="WRKY" evidence="10">
    <location>
        <begin position="216"/>
        <end position="273"/>
    </location>
</feature>
<dbReference type="GO" id="GO:0003700">
    <property type="term" value="F:DNA-binding transcription factor activity"/>
    <property type="evidence" value="ECO:0007669"/>
    <property type="project" value="InterPro"/>
</dbReference>
<dbReference type="InterPro" id="IPR003657">
    <property type="entry name" value="WRKY_dom"/>
</dbReference>
<evidence type="ECO:0000256" key="2">
    <source>
        <dbReference type="ARBA" id="ARBA00022723"/>
    </source>
</evidence>
<dbReference type="STRING" id="35608.A0A2U1P686"/>
<accession>A0A2U1P686</accession>
<evidence type="ECO:0000256" key="4">
    <source>
        <dbReference type="ARBA" id="ARBA00022833"/>
    </source>
</evidence>
<evidence type="ECO:0000256" key="8">
    <source>
        <dbReference type="ARBA" id="ARBA00023242"/>
    </source>
</evidence>
<dbReference type="PROSITE" id="PS50811">
    <property type="entry name" value="WRKY"/>
    <property type="match status" value="4"/>
</dbReference>
<evidence type="ECO:0000256" key="3">
    <source>
        <dbReference type="ARBA" id="ARBA00022737"/>
    </source>
</evidence>
<evidence type="ECO:0000313" key="12">
    <source>
        <dbReference type="Proteomes" id="UP000245207"/>
    </source>
</evidence>
<dbReference type="AlphaFoldDB" id="A0A2U1P686"/>